<sequence>MNEVLARRRSWTQQVSTLGEKLGRRLSVSAKSRGEDGGGTKEKIRREDGSYLRLVDDGDSATPARSVSRGREVYHSSGRGGLGNIRPASQDPASPSPSREPQDPDNFSPVRGREPSVKDTPLDRIVSTGRGGAGNIRATSRSMSRDPNAIEEEKYEASVIHASEEAARAGVYHSGRGGVGNIHPHSPSPAAYPPSAYPTSLPKSESRSRSRPPLHSTGRGGAGNLRTGAVADSEVAEVADIEEAERARKAHGEGVHSTGRGGAANVTAVPAPRSPSPAPTHPSDAPTSTGRGGTGNIHSREPSAVRSGDARSPSKEPGHHHGLAGVWNRVAHPHPHPHPEGERGRAREAENGLAKPEMELQELRA</sequence>
<dbReference type="STRING" id="139825.A0A401GHE4"/>
<organism evidence="2 3">
    <name type="scientific">Sparassis crispa</name>
    <dbReference type="NCBI Taxonomy" id="139825"/>
    <lineage>
        <taxon>Eukaryota</taxon>
        <taxon>Fungi</taxon>
        <taxon>Dikarya</taxon>
        <taxon>Basidiomycota</taxon>
        <taxon>Agaricomycotina</taxon>
        <taxon>Agaricomycetes</taxon>
        <taxon>Polyporales</taxon>
        <taxon>Sparassidaceae</taxon>
        <taxon>Sparassis</taxon>
    </lineage>
</organism>
<dbReference type="PANTHER" id="PTHR34693:SF1">
    <property type="entry name" value="PROTEIN PAR32"/>
    <property type="match status" value="1"/>
</dbReference>
<dbReference type="InterPro" id="IPR053203">
    <property type="entry name" value="Cisplatin_resist-associated"/>
</dbReference>
<dbReference type="Proteomes" id="UP000287166">
    <property type="component" value="Unassembled WGS sequence"/>
</dbReference>
<feature type="compositionally biased region" description="Basic and acidic residues" evidence="1">
    <location>
        <begin position="32"/>
        <end position="56"/>
    </location>
</feature>
<feature type="region of interest" description="Disordered" evidence="1">
    <location>
        <begin position="171"/>
        <end position="365"/>
    </location>
</feature>
<name>A0A401GHE4_9APHY</name>
<feature type="compositionally biased region" description="Acidic residues" evidence="1">
    <location>
        <begin position="234"/>
        <end position="243"/>
    </location>
</feature>
<feature type="compositionally biased region" description="Basic and acidic residues" evidence="1">
    <location>
        <begin position="244"/>
        <end position="254"/>
    </location>
</feature>
<feature type="compositionally biased region" description="Pro residues" evidence="1">
    <location>
        <begin position="186"/>
        <end position="196"/>
    </location>
</feature>
<dbReference type="InParanoid" id="A0A401GHE4"/>
<dbReference type="InterPro" id="IPR022024">
    <property type="entry name" value="DUF3602"/>
</dbReference>
<dbReference type="RefSeq" id="XP_027612529.1">
    <property type="nucleotide sequence ID" value="XM_027756728.1"/>
</dbReference>
<dbReference type="OrthoDB" id="2537432at2759"/>
<comment type="caution">
    <text evidence="2">The sequence shown here is derived from an EMBL/GenBank/DDBJ whole genome shotgun (WGS) entry which is preliminary data.</text>
</comment>
<keyword evidence="3" id="KW-1185">Reference proteome</keyword>
<feature type="compositionally biased region" description="Basic and acidic residues" evidence="1">
    <location>
        <begin position="337"/>
        <end position="365"/>
    </location>
</feature>
<proteinExistence type="predicted"/>
<reference evidence="2 3" key="1">
    <citation type="journal article" date="2018" name="Sci. Rep.">
        <title>Genome sequence of the cauliflower mushroom Sparassis crispa (Hanabiratake) and its association with beneficial usage.</title>
        <authorList>
            <person name="Kiyama R."/>
            <person name="Furutani Y."/>
            <person name="Kawaguchi K."/>
            <person name="Nakanishi T."/>
        </authorList>
    </citation>
    <scope>NUCLEOTIDE SEQUENCE [LARGE SCALE GENOMIC DNA]</scope>
</reference>
<dbReference type="GeneID" id="38778533"/>
<feature type="compositionally biased region" description="Low complexity" evidence="1">
    <location>
        <begin position="87"/>
        <end position="97"/>
    </location>
</feature>
<evidence type="ECO:0000256" key="1">
    <source>
        <dbReference type="SAM" id="MobiDB-lite"/>
    </source>
</evidence>
<dbReference type="EMBL" id="BFAD01000003">
    <property type="protein sequence ID" value="GBE81616.1"/>
    <property type="molecule type" value="Genomic_DNA"/>
</dbReference>
<evidence type="ECO:0000313" key="2">
    <source>
        <dbReference type="EMBL" id="GBE81616.1"/>
    </source>
</evidence>
<evidence type="ECO:0000313" key="3">
    <source>
        <dbReference type="Proteomes" id="UP000287166"/>
    </source>
</evidence>
<dbReference type="AlphaFoldDB" id="A0A401GHE4"/>
<dbReference type="Pfam" id="PF12223">
    <property type="entry name" value="DUF3602"/>
    <property type="match status" value="2"/>
</dbReference>
<dbReference type="PANTHER" id="PTHR34693">
    <property type="entry name" value="PROTEIN PAR32"/>
    <property type="match status" value="1"/>
</dbReference>
<feature type="region of interest" description="Disordered" evidence="1">
    <location>
        <begin position="22"/>
        <end position="156"/>
    </location>
</feature>
<feature type="compositionally biased region" description="Basic and acidic residues" evidence="1">
    <location>
        <begin position="111"/>
        <end position="122"/>
    </location>
</feature>
<gene>
    <name evidence="2" type="ORF">SCP_0313450</name>
</gene>
<protein>
    <submittedName>
        <fullName evidence="2">Uncharacterized protein</fullName>
    </submittedName>
</protein>
<feature type="compositionally biased region" description="Basic and acidic residues" evidence="1">
    <location>
        <begin position="298"/>
        <end position="319"/>
    </location>
</feature>
<accession>A0A401GHE4</accession>